<protein>
    <recommendedName>
        <fullName evidence="4">Thioredoxin domain-containing protein</fullName>
    </recommendedName>
</protein>
<dbReference type="GO" id="GO:0099604">
    <property type="term" value="F:ligand-gated calcium channel activity"/>
    <property type="evidence" value="ECO:0007669"/>
    <property type="project" value="TreeGrafter"/>
</dbReference>
<name>A0A8S2SN53_9BILA</name>
<dbReference type="PANTHER" id="PTHR13800">
    <property type="entry name" value="TRANSIENT RECEPTOR POTENTIAL CATION CHANNEL, SUBFAMILY M, MEMBER 6"/>
    <property type="match status" value="1"/>
</dbReference>
<dbReference type="CDD" id="cd02947">
    <property type="entry name" value="TRX_family"/>
    <property type="match status" value="1"/>
</dbReference>
<dbReference type="PANTHER" id="PTHR13800:SF12">
    <property type="entry name" value="TRANSIENT RECEPTOR POTENTIAL CATION CHANNEL SUBFAMILY M MEMBER-LIKE 2"/>
    <property type="match status" value="1"/>
</dbReference>
<feature type="non-terminal residue" evidence="2">
    <location>
        <position position="1"/>
    </location>
</feature>
<keyword evidence="1" id="KW-0812">Transmembrane</keyword>
<accession>A0A8S2SN53</accession>
<sequence length="267" mass="31217">YLGPKLLMIKAMTRDLAAFLYVIFVFIAAYGVVSRSMIMHNKVEFSIYGIFSGIFYTPYSFLFGGSDKVLEGNFTINNVHNDTAFHWQYQRYVLIREYFEKPLFAYPPLTILPHIFYIIRKSFNFCCNNHYHKEPQKTKEKVFKIIPMKEKLMNYRWDGFENAATKSYAKSVVANGFVVSPSFDEESHRMRRYVDLMSDDFIDRVLFLTCNKESHNLGIFEKYNIETIPTFLFIKNNEQVAPPYTGPDALSVHKIEAVINDFINGKT</sequence>
<comment type="caution">
    <text evidence="2">The sequence shown here is derived from an EMBL/GenBank/DDBJ whole genome shotgun (WGS) entry which is preliminary data.</text>
</comment>
<dbReference type="Gene3D" id="3.40.30.10">
    <property type="entry name" value="Glutaredoxin"/>
    <property type="match status" value="1"/>
</dbReference>
<dbReference type="EMBL" id="CAJOBJ010024014">
    <property type="protein sequence ID" value="CAF4232850.1"/>
    <property type="molecule type" value="Genomic_DNA"/>
</dbReference>
<organism evidence="2 3">
    <name type="scientific">Rotaria magnacalcarata</name>
    <dbReference type="NCBI Taxonomy" id="392030"/>
    <lineage>
        <taxon>Eukaryota</taxon>
        <taxon>Metazoa</taxon>
        <taxon>Spiralia</taxon>
        <taxon>Gnathifera</taxon>
        <taxon>Rotifera</taxon>
        <taxon>Eurotatoria</taxon>
        <taxon>Bdelloidea</taxon>
        <taxon>Philodinida</taxon>
        <taxon>Philodinidae</taxon>
        <taxon>Rotaria</taxon>
    </lineage>
</organism>
<reference evidence="2" key="1">
    <citation type="submission" date="2021-02" db="EMBL/GenBank/DDBJ databases">
        <authorList>
            <person name="Nowell W R."/>
        </authorList>
    </citation>
    <scope>NUCLEOTIDE SEQUENCE</scope>
</reference>
<evidence type="ECO:0000313" key="2">
    <source>
        <dbReference type="EMBL" id="CAF4232850.1"/>
    </source>
</evidence>
<proteinExistence type="predicted"/>
<keyword evidence="1" id="KW-0472">Membrane</keyword>
<keyword evidence="1" id="KW-1133">Transmembrane helix</keyword>
<dbReference type="AlphaFoldDB" id="A0A8S2SN53"/>
<dbReference type="InterPro" id="IPR050927">
    <property type="entry name" value="TRPM"/>
</dbReference>
<gene>
    <name evidence="2" type="ORF">GIL414_LOCUS22920</name>
</gene>
<dbReference type="SUPFAM" id="SSF52833">
    <property type="entry name" value="Thioredoxin-like"/>
    <property type="match status" value="1"/>
</dbReference>
<dbReference type="GO" id="GO:0005886">
    <property type="term" value="C:plasma membrane"/>
    <property type="evidence" value="ECO:0007669"/>
    <property type="project" value="TreeGrafter"/>
</dbReference>
<dbReference type="InterPro" id="IPR036249">
    <property type="entry name" value="Thioredoxin-like_sf"/>
</dbReference>
<feature type="transmembrane region" description="Helical" evidence="1">
    <location>
        <begin position="45"/>
        <end position="64"/>
    </location>
</feature>
<evidence type="ECO:0000256" key="1">
    <source>
        <dbReference type="SAM" id="Phobius"/>
    </source>
</evidence>
<evidence type="ECO:0008006" key="4">
    <source>
        <dbReference type="Google" id="ProtNLM"/>
    </source>
</evidence>
<dbReference type="Proteomes" id="UP000681720">
    <property type="component" value="Unassembled WGS sequence"/>
</dbReference>
<evidence type="ECO:0000313" key="3">
    <source>
        <dbReference type="Proteomes" id="UP000681720"/>
    </source>
</evidence>
<feature type="transmembrane region" description="Helical" evidence="1">
    <location>
        <begin position="16"/>
        <end position="33"/>
    </location>
</feature>